<dbReference type="Proteomes" id="UP000308092">
    <property type="component" value="Unassembled WGS sequence"/>
</dbReference>
<dbReference type="PANTHER" id="PTHR40628:SF1">
    <property type="entry name" value="CHROMO DOMAIN-CONTAINING PROTEIN"/>
    <property type="match status" value="1"/>
</dbReference>
<name>A0A4S3JVB7_9EURO</name>
<accession>A0A4S3JVB7</accession>
<gene>
    <name evidence="3" type="ORF">ATNIH1004_004441</name>
    <name evidence="4" type="ORF">EYZ11_001103</name>
</gene>
<evidence type="ECO:0000313" key="3">
    <source>
        <dbReference type="EMBL" id="KAA8648556.1"/>
    </source>
</evidence>
<organism evidence="4 5">
    <name type="scientific">Aspergillus tanneri</name>
    <dbReference type="NCBI Taxonomy" id="1220188"/>
    <lineage>
        <taxon>Eukaryota</taxon>
        <taxon>Fungi</taxon>
        <taxon>Dikarya</taxon>
        <taxon>Ascomycota</taxon>
        <taxon>Pezizomycotina</taxon>
        <taxon>Eurotiomycetes</taxon>
        <taxon>Eurotiomycetidae</taxon>
        <taxon>Eurotiales</taxon>
        <taxon>Aspergillaceae</taxon>
        <taxon>Aspergillus</taxon>
        <taxon>Aspergillus subgen. Circumdati</taxon>
    </lineage>
</organism>
<dbReference type="RefSeq" id="XP_033427917.1">
    <property type="nucleotide sequence ID" value="XM_033569111.1"/>
</dbReference>
<reference evidence="3 6" key="2">
    <citation type="submission" date="2019-08" db="EMBL/GenBank/DDBJ databases">
        <title>The genome sequence of a newly discovered highly antifungal drug resistant Aspergillus species, Aspergillus tanneri NIH 1004.</title>
        <authorList>
            <person name="Mounaud S."/>
            <person name="Singh I."/>
            <person name="Joardar V."/>
            <person name="Pakala S."/>
            <person name="Pakala S."/>
            <person name="Venepally P."/>
            <person name="Chung J.K."/>
            <person name="Losada L."/>
            <person name="Nierman W.C."/>
        </authorList>
    </citation>
    <scope>NUCLEOTIDE SEQUENCE [LARGE SCALE GENOMIC DNA]</scope>
    <source>
        <strain evidence="3 6">NIH1004</strain>
    </source>
</reference>
<feature type="compositionally biased region" description="Polar residues" evidence="1">
    <location>
        <begin position="18"/>
        <end position="29"/>
    </location>
</feature>
<keyword evidence="5" id="KW-1185">Reference proteome</keyword>
<dbReference type="PANTHER" id="PTHR40628">
    <property type="entry name" value="CHROMO DOMAIN-CONTAINING PROTEIN"/>
    <property type="match status" value="1"/>
</dbReference>
<feature type="domain" description="Retrovirus-related Pol polyprotein from transposon TNT 1-94-like beta-barrel" evidence="2">
    <location>
        <begin position="41"/>
        <end position="114"/>
    </location>
</feature>
<proteinExistence type="predicted"/>
<evidence type="ECO:0000313" key="5">
    <source>
        <dbReference type="Proteomes" id="UP000308092"/>
    </source>
</evidence>
<comment type="caution">
    <text evidence="4">The sequence shown here is derived from an EMBL/GenBank/DDBJ whole genome shotgun (WGS) entry which is preliminary data.</text>
</comment>
<evidence type="ECO:0000313" key="4">
    <source>
        <dbReference type="EMBL" id="THC99379.1"/>
    </source>
</evidence>
<evidence type="ECO:0000256" key="1">
    <source>
        <dbReference type="SAM" id="MobiDB-lite"/>
    </source>
</evidence>
<reference evidence="4 5" key="1">
    <citation type="submission" date="2019-03" db="EMBL/GenBank/DDBJ databases">
        <title>The genome sequence of a newly discovered highly antifungal drug resistant Aspergillus species, Aspergillus tanneri NIH 1004.</title>
        <authorList>
            <person name="Mounaud S."/>
            <person name="Singh I."/>
            <person name="Joardar V."/>
            <person name="Pakala S."/>
            <person name="Pakala S."/>
            <person name="Venepally P."/>
            <person name="Hoover J."/>
            <person name="Nierman W."/>
            <person name="Chung J."/>
            <person name="Losada L."/>
        </authorList>
    </citation>
    <scope>NUCLEOTIDE SEQUENCE [LARGE SCALE GENOMIC DNA]</scope>
    <source>
        <strain evidence="4 5">NIH1004</strain>
    </source>
</reference>
<dbReference type="VEuPathDB" id="FungiDB:EYZ11_001103"/>
<evidence type="ECO:0000259" key="2">
    <source>
        <dbReference type="Pfam" id="PF22936"/>
    </source>
</evidence>
<dbReference type="GeneID" id="54327143"/>
<feature type="region of interest" description="Disordered" evidence="1">
    <location>
        <begin position="1"/>
        <end position="29"/>
    </location>
</feature>
<protein>
    <recommendedName>
        <fullName evidence="2">Retrovirus-related Pol polyprotein from transposon TNT 1-94-like beta-barrel domain-containing protein</fullName>
    </recommendedName>
</protein>
<dbReference type="Proteomes" id="UP000324241">
    <property type="component" value="Unassembled WGS sequence"/>
</dbReference>
<dbReference type="Pfam" id="PF22936">
    <property type="entry name" value="Pol_BBD"/>
    <property type="match status" value="1"/>
</dbReference>
<evidence type="ECO:0000313" key="6">
    <source>
        <dbReference type="Proteomes" id="UP000324241"/>
    </source>
</evidence>
<dbReference type="STRING" id="1220188.A0A4S3JVB7"/>
<dbReference type="AlphaFoldDB" id="A0A4S3JVB7"/>
<dbReference type="OrthoDB" id="4232400at2759"/>
<dbReference type="EMBL" id="QUQM01000003">
    <property type="protein sequence ID" value="KAA8648556.1"/>
    <property type="molecule type" value="Genomic_DNA"/>
</dbReference>
<sequence>MADLKEHHHDYRHRRPHTPQSPSQKSPSNAHKRCWDWIIVGGNCHYAKNRTAFRSYRRAPGKIGGSKVLGVGTVELKVRRTSNDERSSTLVLTDVLHMPNARCNGLSISKYREANPLSGVEMEKEHFQATSHIDGEPLWCADEFCGMSKVALAGNPKGESYLRDGQVYMLSVIASSEELERLNKRLRDTDWTVHS</sequence>
<dbReference type="EMBL" id="SOSA01000019">
    <property type="protein sequence ID" value="THC99379.1"/>
    <property type="molecule type" value="Genomic_DNA"/>
</dbReference>
<dbReference type="InterPro" id="IPR054722">
    <property type="entry name" value="PolX-like_BBD"/>
</dbReference>